<dbReference type="Pfam" id="PF00459">
    <property type="entry name" value="Inositol_P"/>
    <property type="match status" value="1"/>
</dbReference>
<dbReference type="GO" id="GO:0000103">
    <property type="term" value="P:sulfate assimilation"/>
    <property type="evidence" value="ECO:0007669"/>
    <property type="project" value="TreeGrafter"/>
</dbReference>
<dbReference type="PROSITE" id="PS00629">
    <property type="entry name" value="IMP_1"/>
    <property type="match status" value="1"/>
</dbReference>
<comment type="catalytic activity">
    <reaction evidence="8">
        <text>adenosine 3',5'-bisphosphate + H2O = AMP + phosphate</text>
        <dbReference type="Rhea" id="RHEA:10040"/>
        <dbReference type="ChEBI" id="CHEBI:15377"/>
        <dbReference type="ChEBI" id="CHEBI:43474"/>
        <dbReference type="ChEBI" id="CHEBI:58343"/>
        <dbReference type="ChEBI" id="CHEBI:456215"/>
        <dbReference type="EC" id="3.1.3.7"/>
    </reaction>
    <physiologicalReaction direction="left-to-right" evidence="8">
        <dbReference type="Rhea" id="RHEA:10041"/>
    </physiologicalReaction>
</comment>
<dbReference type="GO" id="GO:0008441">
    <property type="term" value="F:3'(2'),5'-bisphosphate nucleotidase activity"/>
    <property type="evidence" value="ECO:0007669"/>
    <property type="project" value="UniProtKB-EC"/>
</dbReference>
<evidence type="ECO:0000313" key="12">
    <source>
        <dbReference type="Proteomes" id="UP000707356"/>
    </source>
</evidence>
<dbReference type="Gene3D" id="3.40.190.80">
    <property type="match status" value="1"/>
</dbReference>
<dbReference type="EMBL" id="JAHHHV010000086">
    <property type="protein sequence ID" value="MBW4468256.1"/>
    <property type="molecule type" value="Genomic_DNA"/>
</dbReference>
<reference evidence="11" key="1">
    <citation type="submission" date="2021-05" db="EMBL/GenBank/DDBJ databases">
        <authorList>
            <person name="Pietrasiak N."/>
            <person name="Ward R."/>
            <person name="Stajich J.E."/>
            <person name="Kurbessoian T."/>
        </authorList>
    </citation>
    <scope>NUCLEOTIDE SEQUENCE</scope>
    <source>
        <strain evidence="11">GSE-TBD4-15B</strain>
    </source>
</reference>
<evidence type="ECO:0000256" key="2">
    <source>
        <dbReference type="ARBA" id="ARBA00001946"/>
    </source>
</evidence>
<evidence type="ECO:0000256" key="6">
    <source>
        <dbReference type="ARBA" id="ARBA00022842"/>
    </source>
</evidence>
<evidence type="ECO:0000256" key="7">
    <source>
        <dbReference type="ARBA" id="ARBA00044466"/>
    </source>
</evidence>
<evidence type="ECO:0000256" key="1">
    <source>
        <dbReference type="ARBA" id="ARBA00001033"/>
    </source>
</evidence>
<dbReference type="InterPro" id="IPR006239">
    <property type="entry name" value="DPNP"/>
</dbReference>
<sequence length="331" mass="35222">MAYELEQQTAVKAVLLAAQLCQQVRQTIRPEAIEKKDRSPVTVADYGSQAMICRLLAEVFPQDLIVAEEDAAALSQPEMAPYLAQVCDHLRQMMPDATPELVTGWINQGNGQVAPRYWTLDPIDGTKGFLRGEQYAVALALVEAGEVKLGVLACPAFAASPEASADPDSGSLFVAVRGQGATVAAIQGANLGEALPAQVVQPNDPANFRFVESVESGHGDHAQQEAVAQAVGIKTDSIRMDSQAKYAAVASGQAALYLRLPSPKTPDYREKIWDHAAGVIVVEEAGGKVTDMRGKPLDFGRDYRLLDNQGVVVSNGSCHEAAIAALASLSR</sequence>
<comment type="catalytic activity">
    <reaction evidence="1">
        <text>a myo-inositol phosphate + H2O = myo-inositol + phosphate</text>
        <dbReference type="Rhea" id="RHEA:24056"/>
        <dbReference type="ChEBI" id="CHEBI:15377"/>
        <dbReference type="ChEBI" id="CHEBI:17268"/>
        <dbReference type="ChEBI" id="CHEBI:43474"/>
        <dbReference type="ChEBI" id="CHEBI:84139"/>
        <dbReference type="EC" id="3.1.3.25"/>
    </reaction>
</comment>
<evidence type="ECO:0000256" key="9">
    <source>
        <dbReference type="ARBA" id="ARBA00044484"/>
    </source>
</evidence>
<evidence type="ECO:0000256" key="5">
    <source>
        <dbReference type="ARBA" id="ARBA00022801"/>
    </source>
</evidence>
<gene>
    <name evidence="11" type="ORF">KME07_22750</name>
</gene>
<feature type="binding site" evidence="10">
    <location>
        <position position="274"/>
    </location>
    <ligand>
        <name>Mg(2+)</name>
        <dbReference type="ChEBI" id="CHEBI:18420"/>
        <label>1</label>
        <note>catalytic</note>
    </ligand>
</feature>
<keyword evidence="4 10" id="KW-0479">Metal-binding</keyword>
<name>A0A951U756_9CYAN</name>
<evidence type="ECO:0000256" key="8">
    <source>
        <dbReference type="ARBA" id="ARBA00044479"/>
    </source>
</evidence>
<feature type="binding site" evidence="10">
    <location>
        <position position="124"/>
    </location>
    <ligand>
        <name>Mg(2+)</name>
        <dbReference type="ChEBI" id="CHEBI:18420"/>
        <label>1</label>
        <note>catalytic</note>
    </ligand>
</feature>
<keyword evidence="6 10" id="KW-0460">Magnesium</keyword>
<accession>A0A951U756</accession>
<dbReference type="PANTHER" id="PTHR43200:SF6">
    <property type="entry name" value="3'(2'),5'-BISPHOSPHATE NUCLEOTIDASE"/>
    <property type="match status" value="1"/>
</dbReference>
<comment type="similarity">
    <text evidence="3">Belongs to the inositol monophosphatase superfamily.</text>
</comment>
<comment type="cofactor">
    <cofactor evidence="2 10">
        <name>Mg(2+)</name>
        <dbReference type="ChEBI" id="CHEBI:18420"/>
    </cofactor>
</comment>
<evidence type="ECO:0000256" key="4">
    <source>
        <dbReference type="ARBA" id="ARBA00022723"/>
    </source>
</evidence>
<feature type="binding site" evidence="10">
    <location>
        <position position="121"/>
    </location>
    <ligand>
        <name>Mg(2+)</name>
        <dbReference type="ChEBI" id="CHEBI:18420"/>
        <label>1</label>
        <note>catalytic</note>
    </ligand>
</feature>
<organism evidence="11 12">
    <name type="scientific">Pegethrix bostrychoides GSE-TBD4-15B</name>
    <dbReference type="NCBI Taxonomy" id="2839662"/>
    <lineage>
        <taxon>Bacteria</taxon>
        <taxon>Bacillati</taxon>
        <taxon>Cyanobacteriota</taxon>
        <taxon>Cyanophyceae</taxon>
        <taxon>Oculatellales</taxon>
        <taxon>Oculatellaceae</taxon>
        <taxon>Pegethrix</taxon>
    </lineage>
</organism>
<dbReference type="PROSITE" id="PS00630">
    <property type="entry name" value="IMP_2"/>
    <property type="match status" value="1"/>
</dbReference>
<evidence type="ECO:0000313" key="11">
    <source>
        <dbReference type="EMBL" id="MBW4468256.1"/>
    </source>
</evidence>
<keyword evidence="5 11" id="KW-0378">Hydrolase</keyword>
<dbReference type="InterPro" id="IPR051090">
    <property type="entry name" value="Inositol_monoP_superfamily"/>
</dbReference>
<dbReference type="GO" id="GO:0046872">
    <property type="term" value="F:metal ion binding"/>
    <property type="evidence" value="ECO:0007669"/>
    <property type="project" value="UniProtKB-KW"/>
</dbReference>
<dbReference type="InterPro" id="IPR020550">
    <property type="entry name" value="Inositol_monophosphatase_CS"/>
</dbReference>
<protein>
    <submittedName>
        <fullName evidence="11">3'(2'),5'-bisphosphate nucleotidase</fullName>
        <ecNumber evidence="11">3.1.3.7</ecNumber>
    </submittedName>
</protein>
<evidence type="ECO:0000256" key="3">
    <source>
        <dbReference type="ARBA" id="ARBA00009759"/>
    </source>
</evidence>
<dbReference type="Gene3D" id="3.30.540.10">
    <property type="entry name" value="Fructose-1,6-Bisphosphatase, subunit A, domain 1"/>
    <property type="match status" value="1"/>
</dbReference>
<reference evidence="11" key="2">
    <citation type="journal article" date="2022" name="Microbiol. Resour. Announc.">
        <title>Metagenome Sequencing to Explore Phylogenomics of Terrestrial Cyanobacteria.</title>
        <authorList>
            <person name="Ward R.D."/>
            <person name="Stajich J.E."/>
            <person name="Johansen J.R."/>
            <person name="Huntemann M."/>
            <person name="Clum A."/>
            <person name="Foster B."/>
            <person name="Foster B."/>
            <person name="Roux S."/>
            <person name="Palaniappan K."/>
            <person name="Varghese N."/>
            <person name="Mukherjee S."/>
            <person name="Reddy T.B.K."/>
            <person name="Daum C."/>
            <person name="Copeland A."/>
            <person name="Chen I.A."/>
            <person name="Ivanova N.N."/>
            <person name="Kyrpides N.C."/>
            <person name="Shapiro N."/>
            <person name="Eloe-Fadrosh E.A."/>
            <person name="Pietrasiak N."/>
        </authorList>
    </citation>
    <scope>NUCLEOTIDE SEQUENCE</scope>
    <source>
        <strain evidence="11">GSE-TBD4-15B</strain>
    </source>
</reference>
<dbReference type="EC" id="3.1.3.7" evidence="11"/>
<comment type="caution">
    <text evidence="11">The sequence shown here is derived from an EMBL/GenBank/DDBJ whole genome shotgun (WGS) entry which is preliminary data.</text>
</comment>
<dbReference type="InterPro" id="IPR020583">
    <property type="entry name" value="Inositol_monoP_metal-BS"/>
</dbReference>
<proteinExistence type="inferred from homology"/>
<dbReference type="SUPFAM" id="SSF56655">
    <property type="entry name" value="Carbohydrate phosphatase"/>
    <property type="match status" value="1"/>
</dbReference>
<evidence type="ECO:0000256" key="10">
    <source>
        <dbReference type="PIRSR" id="PIRSR600760-2"/>
    </source>
</evidence>
<dbReference type="PANTHER" id="PTHR43200">
    <property type="entry name" value="PHOSPHATASE"/>
    <property type="match status" value="1"/>
</dbReference>
<dbReference type="GO" id="GO:0052834">
    <property type="term" value="F:inositol monophosphate phosphatase activity"/>
    <property type="evidence" value="ECO:0007669"/>
    <property type="project" value="UniProtKB-EC"/>
</dbReference>
<comment type="catalytic activity">
    <reaction evidence="9">
        <text>3'-phosphoadenylyl sulfate + H2O = adenosine 5'-phosphosulfate + phosphate</text>
        <dbReference type="Rhea" id="RHEA:77639"/>
        <dbReference type="ChEBI" id="CHEBI:15377"/>
        <dbReference type="ChEBI" id="CHEBI:43474"/>
        <dbReference type="ChEBI" id="CHEBI:58243"/>
        <dbReference type="ChEBI" id="CHEBI:58339"/>
        <dbReference type="EC" id="3.1.3.7"/>
    </reaction>
    <physiologicalReaction direction="left-to-right" evidence="9">
        <dbReference type="Rhea" id="RHEA:77640"/>
    </physiologicalReaction>
</comment>
<feature type="binding site" evidence="10">
    <location>
        <position position="123"/>
    </location>
    <ligand>
        <name>Mg(2+)</name>
        <dbReference type="ChEBI" id="CHEBI:18420"/>
        <label>1</label>
        <note>catalytic</note>
    </ligand>
</feature>
<dbReference type="InterPro" id="IPR000760">
    <property type="entry name" value="Inositol_monophosphatase-like"/>
</dbReference>
<dbReference type="GO" id="GO:0046854">
    <property type="term" value="P:phosphatidylinositol phosphate biosynthetic process"/>
    <property type="evidence" value="ECO:0007669"/>
    <property type="project" value="InterPro"/>
</dbReference>
<dbReference type="Proteomes" id="UP000707356">
    <property type="component" value="Unassembled WGS sequence"/>
</dbReference>
<comment type="catalytic activity">
    <reaction evidence="7">
        <text>adenosine 2',5'-bisphosphate + H2O = AMP + phosphate</text>
        <dbReference type="Rhea" id="RHEA:77643"/>
        <dbReference type="ChEBI" id="CHEBI:15377"/>
        <dbReference type="ChEBI" id="CHEBI:43474"/>
        <dbReference type="ChEBI" id="CHEBI:194156"/>
        <dbReference type="ChEBI" id="CHEBI:456215"/>
        <dbReference type="EC" id="3.1.3.7"/>
    </reaction>
    <physiologicalReaction direction="left-to-right" evidence="7">
        <dbReference type="Rhea" id="RHEA:77644"/>
    </physiologicalReaction>
</comment>
<feature type="binding site" evidence="10">
    <location>
        <position position="68"/>
    </location>
    <ligand>
        <name>Mg(2+)</name>
        <dbReference type="ChEBI" id="CHEBI:18420"/>
        <label>1</label>
        <note>catalytic</note>
    </ligand>
</feature>
<dbReference type="NCBIfam" id="TIGR01330">
    <property type="entry name" value="bisphos_HAL2"/>
    <property type="match status" value="1"/>
</dbReference>
<dbReference type="AlphaFoldDB" id="A0A951U756"/>
<dbReference type="CDD" id="cd01517">
    <property type="entry name" value="PAP_phosphatase"/>
    <property type="match status" value="1"/>
</dbReference>